<organism evidence="6 7">
    <name type="scientific">Butyrivibrio proteoclasticus (strain ATCC 51982 / DSM 14932 / B316)</name>
    <name type="common">Clostridium proteoclasticum</name>
    <dbReference type="NCBI Taxonomy" id="515622"/>
    <lineage>
        <taxon>Bacteria</taxon>
        <taxon>Bacillati</taxon>
        <taxon>Bacillota</taxon>
        <taxon>Clostridia</taxon>
        <taxon>Lachnospirales</taxon>
        <taxon>Lachnospiraceae</taxon>
        <taxon>Butyrivibrio</taxon>
    </lineage>
</organism>
<dbReference type="RefSeq" id="WP_013280708.1">
    <property type="nucleotide sequence ID" value="NC_014387.1"/>
</dbReference>
<keyword evidence="5" id="KW-0479">Metal-binding</keyword>
<accession>E0RUL3</accession>
<dbReference type="EC" id="6.3.3.2" evidence="5"/>
<dbReference type="eggNOG" id="COG0212">
    <property type="taxonomic scope" value="Bacteria"/>
</dbReference>
<dbReference type="HOGENOM" id="CLU_066245_2_2_9"/>
<keyword evidence="6" id="KW-0436">Ligase</keyword>
<dbReference type="GO" id="GO:0005524">
    <property type="term" value="F:ATP binding"/>
    <property type="evidence" value="ECO:0007669"/>
    <property type="project" value="UniProtKB-KW"/>
</dbReference>
<feature type="binding site" evidence="4">
    <location>
        <begin position="5"/>
        <end position="9"/>
    </location>
    <ligand>
        <name>ATP</name>
        <dbReference type="ChEBI" id="CHEBI:30616"/>
    </ligand>
</feature>
<feature type="binding site" evidence="4">
    <location>
        <position position="56"/>
    </location>
    <ligand>
        <name>substrate</name>
    </ligand>
</feature>
<dbReference type="InterPro" id="IPR024185">
    <property type="entry name" value="FTHF_cligase-like_sf"/>
</dbReference>
<dbReference type="AlphaFoldDB" id="E0RUL3"/>
<dbReference type="PIRSF" id="PIRSF006806">
    <property type="entry name" value="FTHF_cligase"/>
    <property type="match status" value="1"/>
</dbReference>
<dbReference type="KEGG" id="bpb:bpr_I1316"/>
<dbReference type="Gene3D" id="3.40.50.10420">
    <property type="entry name" value="NagB/RpiA/CoA transferase-like"/>
    <property type="match status" value="1"/>
</dbReference>
<reference evidence="6 7" key="1">
    <citation type="journal article" date="2010" name="PLoS ONE">
        <title>The glycobiome of the rumen bacterium Butyrivibrio proteoclasticus B316(T) highlights adaptation to a polysaccharide-rich environment.</title>
        <authorList>
            <person name="Kelly W.J."/>
            <person name="Leahy S.C."/>
            <person name="Altermann E."/>
            <person name="Yeoman C.J."/>
            <person name="Dunne J.C."/>
            <person name="Kong Z."/>
            <person name="Pacheco D.M."/>
            <person name="Li D."/>
            <person name="Noel S.J."/>
            <person name="Moon C.D."/>
            <person name="Cookson A.L."/>
            <person name="Attwood G.T."/>
        </authorList>
    </citation>
    <scope>NUCLEOTIDE SEQUENCE [LARGE SCALE GENOMIC DNA]</scope>
    <source>
        <strain evidence="7">ATCC 51982 / DSM 14932 / B316</strain>
    </source>
</reference>
<dbReference type="PANTHER" id="PTHR23407:SF1">
    <property type="entry name" value="5-FORMYLTETRAHYDROFOLATE CYCLO-LIGASE"/>
    <property type="match status" value="1"/>
</dbReference>
<evidence type="ECO:0000313" key="7">
    <source>
        <dbReference type="Proteomes" id="UP000001299"/>
    </source>
</evidence>
<feature type="binding site" evidence="4">
    <location>
        <begin position="138"/>
        <end position="146"/>
    </location>
    <ligand>
        <name>ATP</name>
        <dbReference type="ChEBI" id="CHEBI:30616"/>
    </ligand>
</feature>
<dbReference type="SUPFAM" id="SSF100950">
    <property type="entry name" value="NagB/RpiA/CoA transferase-like"/>
    <property type="match status" value="1"/>
</dbReference>
<gene>
    <name evidence="6" type="ordered locus">bpr_I1316</name>
</gene>
<keyword evidence="2 4" id="KW-0547">Nucleotide-binding</keyword>
<protein>
    <recommendedName>
        <fullName evidence="5">5-formyltetrahydrofolate cyclo-ligase</fullName>
        <ecNumber evidence="5">6.3.3.2</ecNumber>
    </recommendedName>
</protein>
<dbReference type="PANTHER" id="PTHR23407">
    <property type="entry name" value="ATPASE INHIBITOR/5-FORMYLTETRAHYDROFOLATE CYCLO-LIGASE"/>
    <property type="match status" value="1"/>
</dbReference>
<dbReference type="InterPro" id="IPR037171">
    <property type="entry name" value="NagB/RpiA_transferase-like"/>
</dbReference>
<dbReference type="Proteomes" id="UP000001299">
    <property type="component" value="Chromosome 1"/>
</dbReference>
<dbReference type="EMBL" id="CP001810">
    <property type="protein sequence ID" value="ADL34054.1"/>
    <property type="molecule type" value="Genomic_DNA"/>
</dbReference>
<dbReference type="Pfam" id="PF01812">
    <property type="entry name" value="5-FTHF_cyc-lig"/>
    <property type="match status" value="1"/>
</dbReference>
<evidence type="ECO:0000313" key="6">
    <source>
        <dbReference type="EMBL" id="ADL34054.1"/>
    </source>
</evidence>
<proteinExistence type="inferred from homology"/>
<dbReference type="NCBIfam" id="TIGR02727">
    <property type="entry name" value="MTHFS_bact"/>
    <property type="match status" value="1"/>
</dbReference>
<dbReference type="GO" id="GO:0030272">
    <property type="term" value="F:5-formyltetrahydrofolate cyclo-ligase activity"/>
    <property type="evidence" value="ECO:0007669"/>
    <property type="project" value="UniProtKB-EC"/>
</dbReference>
<evidence type="ECO:0000256" key="1">
    <source>
        <dbReference type="ARBA" id="ARBA00010638"/>
    </source>
</evidence>
<evidence type="ECO:0000256" key="5">
    <source>
        <dbReference type="RuleBase" id="RU361279"/>
    </source>
</evidence>
<sequence>MNIDKTTIRKKIIEKRDSLSKEEISKKSMSIKESLIETSEYSEAENVLIYASMRNEVITDGIIKDALSKGKNVFCPKVTDKKSRQMTFVKIENPDDFVKGYYGIREPLITDKSVICKDSGLNSLVVMPGVVFDRSRNRIGYGGGFYDTFLSDHSTFKKIALAFDCQLYEGSENGSSDEFPCELLDEHDVKPDKIITEFEII</sequence>
<comment type="similarity">
    <text evidence="1 5">Belongs to the 5-formyltetrahydrofolate cyclo-ligase family.</text>
</comment>
<evidence type="ECO:0000256" key="4">
    <source>
        <dbReference type="PIRSR" id="PIRSR006806-1"/>
    </source>
</evidence>
<keyword evidence="5" id="KW-0460">Magnesium</keyword>
<comment type="catalytic activity">
    <reaction evidence="5">
        <text>(6S)-5-formyl-5,6,7,8-tetrahydrofolate + ATP = (6R)-5,10-methenyltetrahydrofolate + ADP + phosphate</text>
        <dbReference type="Rhea" id="RHEA:10488"/>
        <dbReference type="ChEBI" id="CHEBI:30616"/>
        <dbReference type="ChEBI" id="CHEBI:43474"/>
        <dbReference type="ChEBI" id="CHEBI:57455"/>
        <dbReference type="ChEBI" id="CHEBI:57457"/>
        <dbReference type="ChEBI" id="CHEBI:456216"/>
        <dbReference type="EC" id="6.3.3.2"/>
    </reaction>
</comment>
<dbReference type="GO" id="GO:0009396">
    <property type="term" value="P:folic acid-containing compound biosynthetic process"/>
    <property type="evidence" value="ECO:0007669"/>
    <property type="project" value="TreeGrafter"/>
</dbReference>
<comment type="cofactor">
    <cofactor evidence="5">
        <name>Mg(2+)</name>
        <dbReference type="ChEBI" id="CHEBI:18420"/>
    </cofactor>
</comment>
<dbReference type="GO" id="GO:0035999">
    <property type="term" value="P:tetrahydrofolate interconversion"/>
    <property type="evidence" value="ECO:0007669"/>
    <property type="project" value="TreeGrafter"/>
</dbReference>
<keyword evidence="7" id="KW-1185">Reference proteome</keyword>
<evidence type="ECO:0000256" key="3">
    <source>
        <dbReference type="ARBA" id="ARBA00022840"/>
    </source>
</evidence>
<evidence type="ECO:0000256" key="2">
    <source>
        <dbReference type="ARBA" id="ARBA00022741"/>
    </source>
</evidence>
<dbReference type="GO" id="GO:0046872">
    <property type="term" value="F:metal ion binding"/>
    <property type="evidence" value="ECO:0007669"/>
    <property type="project" value="UniProtKB-KW"/>
</dbReference>
<dbReference type="InterPro" id="IPR002698">
    <property type="entry name" value="FTHF_cligase"/>
</dbReference>
<keyword evidence="3 4" id="KW-0067">ATP-binding</keyword>
<name>E0RUL3_BUTPB</name>
<dbReference type="STRING" id="515622.bpr_I1316"/>